<dbReference type="SUPFAM" id="SSF51316">
    <property type="entry name" value="Mss4-like"/>
    <property type="match status" value="1"/>
</dbReference>
<evidence type="ECO:0000256" key="2">
    <source>
        <dbReference type="ARBA" id="ARBA00022723"/>
    </source>
</evidence>
<evidence type="ECO:0000256" key="1">
    <source>
        <dbReference type="ARBA" id="ARBA00005495"/>
    </source>
</evidence>
<evidence type="ECO:0000256" key="4">
    <source>
        <dbReference type="ARBA" id="ARBA00023239"/>
    </source>
</evidence>
<comment type="caution">
    <text evidence="6">The sequence shown here is derived from an EMBL/GenBank/DDBJ whole genome shotgun (WGS) entry which is preliminary data.</text>
</comment>
<proteinExistence type="inferred from homology"/>
<accession>A0A1V8S949</accession>
<dbReference type="PANTHER" id="PTHR33337">
    <property type="entry name" value="GFA DOMAIN-CONTAINING PROTEIN"/>
    <property type="match status" value="1"/>
</dbReference>
<dbReference type="InterPro" id="IPR006913">
    <property type="entry name" value="CENP-V/GFA"/>
</dbReference>
<dbReference type="Pfam" id="PF04828">
    <property type="entry name" value="GFA"/>
    <property type="match status" value="1"/>
</dbReference>
<dbReference type="PROSITE" id="PS51891">
    <property type="entry name" value="CENP_V_GFA"/>
    <property type="match status" value="1"/>
</dbReference>
<sequence length="136" mass="14781">MRLTGKCLCGNVHYESNLPAAFMGKCYCEDCSNESGTGHIATVAVPDAGLKVTGSLSKYAKKADNGNRLTKFFCGICGSTLFTRPEKLPGLVVIRAGTLDDRSVIKPQLQMYVSRAPAWDRPDASIKSFPEMATEW</sequence>
<dbReference type="InterPro" id="IPR011057">
    <property type="entry name" value="Mss4-like_sf"/>
</dbReference>
<evidence type="ECO:0000259" key="5">
    <source>
        <dbReference type="PROSITE" id="PS51891"/>
    </source>
</evidence>
<evidence type="ECO:0000256" key="3">
    <source>
        <dbReference type="ARBA" id="ARBA00022833"/>
    </source>
</evidence>
<dbReference type="AlphaFoldDB" id="A0A1V8S949"/>
<dbReference type="InParanoid" id="A0A1V8S949"/>
<keyword evidence="2" id="KW-0479">Metal-binding</keyword>
<feature type="domain" description="CENP-V/GFA" evidence="5">
    <location>
        <begin position="3"/>
        <end position="120"/>
    </location>
</feature>
<reference evidence="7" key="1">
    <citation type="submission" date="2017-03" db="EMBL/GenBank/DDBJ databases">
        <title>Genomes of endolithic fungi from Antarctica.</title>
        <authorList>
            <person name="Coleine C."/>
            <person name="Masonjones S."/>
            <person name="Stajich J.E."/>
        </authorList>
    </citation>
    <scope>NUCLEOTIDE SEQUENCE [LARGE SCALE GENOMIC DNA]</scope>
    <source>
        <strain evidence="7">CCFEE 5527</strain>
    </source>
</reference>
<dbReference type="PANTHER" id="PTHR33337:SF40">
    <property type="entry name" value="CENP-V_GFA DOMAIN-CONTAINING PROTEIN-RELATED"/>
    <property type="match status" value="1"/>
</dbReference>
<dbReference type="OrthoDB" id="428768at2759"/>
<protein>
    <recommendedName>
        <fullName evidence="5">CENP-V/GFA domain-containing protein</fullName>
    </recommendedName>
</protein>
<dbReference type="EMBL" id="NAJO01000081">
    <property type="protein sequence ID" value="OQN95695.1"/>
    <property type="molecule type" value="Genomic_DNA"/>
</dbReference>
<dbReference type="GO" id="GO:0016846">
    <property type="term" value="F:carbon-sulfur lyase activity"/>
    <property type="evidence" value="ECO:0007669"/>
    <property type="project" value="InterPro"/>
</dbReference>
<dbReference type="Gene3D" id="3.90.1590.10">
    <property type="entry name" value="glutathione-dependent formaldehyde- activating enzyme (gfa)"/>
    <property type="match status" value="1"/>
</dbReference>
<dbReference type="Proteomes" id="UP000192596">
    <property type="component" value="Unassembled WGS sequence"/>
</dbReference>
<evidence type="ECO:0000313" key="7">
    <source>
        <dbReference type="Proteomes" id="UP000192596"/>
    </source>
</evidence>
<gene>
    <name evidence="6" type="ORF">B0A48_18443</name>
</gene>
<organism evidence="6 7">
    <name type="scientific">Cryoendolithus antarcticus</name>
    <dbReference type="NCBI Taxonomy" id="1507870"/>
    <lineage>
        <taxon>Eukaryota</taxon>
        <taxon>Fungi</taxon>
        <taxon>Dikarya</taxon>
        <taxon>Ascomycota</taxon>
        <taxon>Pezizomycotina</taxon>
        <taxon>Dothideomycetes</taxon>
        <taxon>Dothideomycetidae</taxon>
        <taxon>Cladosporiales</taxon>
        <taxon>Cladosporiaceae</taxon>
        <taxon>Cryoendolithus</taxon>
    </lineage>
</organism>
<evidence type="ECO:0000313" key="6">
    <source>
        <dbReference type="EMBL" id="OQN95695.1"/>
    </source>
</evidence>
<dbReference type="STRING" id="1507870.A0A1V8S949"/>
<keyword evidence="7" id="KW-1185">Reference proteome</keyword>
<dbReference type="GO" id="GO:0046872">
    <property type="term" value="F:metal ion binding"/>
    <property type="evidence" value="ECO:0007669"/>
    <property type="project" value="UniProtKB-KW"/>
</dbReference>
<keyword evidence="4" id="KW-0456">Lyase</keyword>
<comment type="similarity">
    <text evidence="1">Belongs to the Gfa family.</text>
</comment>
<keyword evidence="3" id="KW-0862">Zinc</keyword>
<name>A0A1V8S949_9PEZI</name>